<name>A0ABQ9ZZD4_9CRUS</name>
<comment type="caution">
    <text evidence="1">The sequence shown here is derived from an EMBL/GenBank/DDBJ whole genome shotgun (WGS) entry which is preliminary data.</text>
</comment>
<reference evidence="1 2" key="1">
    <citation type="journal article" date="2023" name="Nucleic Acids Res.">
        <title>The hologenome of Daphnia magna reveals possible DNA methylation and microbiome-mediated evolution of the host genome.</title>
        <authorList>
            <person name="Chaturvedi A."/>
            <person name="Li X."/>
            <person name="Dhandapani V."/>
            <person name="Marshall H."/>
            <person name="Kissane S."/>
            <person name="Cuenca-Cambronero M."/>
            <person name="Asole G."/>
            <person name="Calvet F."/>
            <person name="Ruiz-Romero M."/>
            <person name="Marangio P."/>
            <person name="Guigo R."/>
            <person name="Rago D."/>
            <person name="Mirbahai L."/>
            <person name="Eastwood N."/>
            <person name="Colbourne J.K."/>
            <person name="Zhou J."/>
            <person name="Mallon E."/>
            <person name="Orsini L."/>
        </authorList>
    </citation>
    <scope>NUCLEOTIDE SEQUENCE [LARGE SCALE GENOMIC DNA]</scope>
    <source>
        <strain evidence="1">LRV0_1</strain>
    </source>
</reference>
<gene>
    <name evidence="1" type="ORF">OUZ56_000332</name>
</gene>
<proteinExistence type="predicted"/>
<evidence type="ECO:0000313" key="2">
    <source>
        <dbReference type="Proteomes" id="UP001234178"/>
    </source>
</evidence>
<dbReference type="EMBL" id="JAOYFB010000036">
    <property type="protein sequence ID" value="KAK4018270.1"/>
    <property type="molecule type" value="Genomic_DNA"/>
</dbReference>
<sequence length="67" mass="7525">MRSGEKNESLALNEVIRRKLREYMGQVSRLKKNLEVRVDLPEHGGGPFQSGKESESCNILVSIIPLS</sequence>
<evidence type="ECO:0000313" key="1">
    <source>
        <dbReference type="EMBL" id="KAK4018270.1"/>
    </source>
</evidence>
<keyword evidence="2" id="KW-1185">Reference proteome</keyword>
<accession>A0ABQ9ZZD4</accession>
<protein>
    <submittedName>
        <fullName evidence="1">Uncharacterized protein</fullName>
    </submittedName>
</protein>
<dbReference type="Proteomes" id="UP001234178">
    <property type="component" value="Unassembled WGS sequence"/>
</dbReference>
<organism evidence="1 2">
    <name type="scientific">Daphnia magna</name>
    <dbReference type="NCBI Taxonomy" id="35525"/>
    <lineage>
        <taxon>Eukaryota</taxon>
        <taxon>Metazoa</taxon>
        <taxon>Ecdysozoa</taxon>
        <taxon>Arthropoda</taxon>
        <taxon>Crustacea</taxon>
        <taxon>Branchiopoda</taxon>
        <taxon>Diplostraca</taxon>
        <taxon>Cladocera</taxon>
        <taxon>Anomopoda</taxon>
        <taxon>Daphniidae</taxon>
        <taxon>Daphnia</taxon>
    </lineage>
</organism>